<name>A0AC34FD76_9BILA</name>
<organism evidence="1 2">
    <name type="scientific">Panagrolaimus sp. ES5</name>
    <dbReference type="NCBI Taxonomy" id="591445"/>
    <lineage>
        <taxon>Eukaryota</taxon>
        <taxon>Metazoa</taxon>
        <taxon>Ecdysozoa</taxon>
        <taxon>Nematoda</taxon>
        <taxon>Chromadorea</taxon>
        <taxon>Rhabditida</taxon>
        <taxon>Tylenchina</taxon>
        <taxon>Panagrolaimomorpha</taxon>
        <taxon>Panagrolaimoidea</taxon>
        <taxon>Panagrolaimidae</taxon>
        <taxon>Panagrolaimus</taxon>
    </lineage>
</organism>
<dbReference type="WBParaSite" id="ES5_v2.g15256.t1">
    <property type="protein sequence ID" value="ES5_v2.g15256.t1"/>
    <property type="gene ID" value="ES5_v2.g15256"/>
</dbReference>
<dbReference type="Proteomes" id="UP000887579">
    <property type="component" value="Unplaced"/>
</dbReference>
<accession>A0AC34FD76</accession>
<sequence length="367" mass="39813">MIFIIVTLTIFIISPQLNGLPLHHTNWPQNRTSRYDWGSPSPSLMGKFKKAAVTCDHGLCSEIGRDILIKGGNAIDSSIASLFCLGVTNPQSSGLGGEIGRDILIKGGNAIDSSIASLFCLGITNPQSSGLGGGFIMTLYNASTQRCIAIDARETAPLKATQDMFHNDSAGSKYGWRAIATPGEIAGYWKAFSNYGSGKIPWKDIVMPSVELARNGVPISEYLGNVLKVKEHHFLVTPSMKEWINPDTGAVYEHGDIIKRTKLADTLEEIANSEDPVELFYHGKFAEIFAKEFEEYGGIISKEDLANYEPKVYETPLSSGKFNGDLVMCGPPPPASFAVAQAIIALGTKKYCDHSKAWNPIDAVSFD</sequence>
<proteinExistence type="predicted"/>
<reference evidence="2" key="1">
    <citation type="submission" date="2022-11" db="UniProtKB">
        <authorList>
            <consortium name="WormBaseParasite"/>
        </authorList>
    </citation>
    <scope>IDENTIFICATION</scope>
</reference>
<evidence type="ECO:0000313" key="2">
    <source>
        <dbReference type="WBParaSite" id="ES5_v2.g15256.t1"/>
    </source>
</evidence>
<evidence type="ECO:0000313" key="1">
    <source>
        <dbReference type="Proteomes" id="UP000887579"/>
    </source>
</evidence>
<protein>
    <submittedName>
        <fullName evidence="2">Gamma-glutamyltransferase</fullName>
    </submittedName>
</protein>